<dbReference type="GO" id="GO:0005886">
    <property type="term" value="C:plasma membrane"/>
    <property type="evidence" value="ECO:0007669"/>
    <property type="project" value="TreeGrafter"/>
</dbReference>
<dbReference type="WBParaSite" id="ASIM_0000068201-mRNA-1">
    <property type="protein sequence ID" value="ASIM_0000068201-mRNA-1"/>
    <property type="gene ID" value="ASIM_0000068201"/>
</dbReference>
<dbReference type="AlphaFoldDB" id="A0A0M3IZJ9"/>
<dbReference type="PANTHER" id="PTHR10502:SF102">
    <property type="entry name" value="ANNEXIN B11"/>
    <property type="match status" value="1"/>
</dbReference>
<organism evidence="5">
    <name type="scientific">Anisakis simplex</name>
    <name type="common">Herring worm</name>
    <dbReference type="NCBI Taxonomy" id="6269"/>
    <lineage>
        <taxon>Eukaryota</taxon>
        <taxon>Metazoa</taxon>
        <taxon>Ecdysozoa</taxon>
        <taxon>Nematoda</taxon>
        <taxon>Chromadorea</taxon>
        <taxon>Rhabditida</taxon>
        <taxon>Spirurina</taxon>
        <taxon>Ascaridomorpha</taxon>
        <taxon>Ascaridoidea</taxon>
        <taxon>Anisakidae</taxon>
        <taxon>Anisakis</taxon>
        <taxon>Anisakis simplex complex</taxon>
    </lineage>
</organism>
<reference evidence="5" key="1">
    <citation type="submission" date="2017-02" db="UniProtKB">
        <authorList>
            <consortium name="WormBaseParasite"/>
        </authorList>
    </citation>
    <scope>IDENTIFICATION</scope>
</reference>
<proteinExistence type="inferred from homology"/>
<evidence type="ECO:0000256" key="4">
    <source>
        <dbReference type="RuleBase" id="RU003540"/>
    </source>
</evidence>
<dbReference type="GO" id="GO:0005544">
    <property type="term" value="F:calcium-dependent phospholipid binding"/>
    <property type="evidence" value="ECO:0007669"/>
    <property type="project" value="UniProtKB-KW"/>
</dbReference>
<sequence>LLQKDLATYRCDEPRLTHLMLSMNNQQRRMLFVPYKNKFGKDLISEIQRLCRRNFKNVMVALLESPTTLDVKQLRYSMKGLGTTERILIEILATRNNTELAAIRTEYQKAYGHSLASDVIGDTSGSFRQLLVSLLQGRRSESSWVDFSSAYQEAYKLSEACKRRARNLDADFNRVLVTQSYVQLRKIFEYFKEMAGYTIEQAITKFFRRDTRRGFLAVVASAVNKPKFFAQQLYASMKGLGTRNNDLIRLIVSRAEIDMAAISDEFEVAYGKTLVDYIRGDTSGGYRDALIAIVKGNSKYRY</sequence>
<dbReference type="FunFam" id="1.10.220.10:FF:000001">
    <property type="entry name" value="Annexin"/>
    <property type="match status" value="1"/>
</dbReference>
<dbReference type="InterPro" id="IPR018252">
    <property type="entry name" value="Annexin_repeat_CS"/>
</dbReference>
<dbReference type="GO" id="GO:0005634">
    <property type="term" value="C:nucleus"/>
    <property type="evidence" value="ECO:0007669"/>
    <property type="project" value="TreeGrafter"/>
</dbReference>
<protein>
    <recommendedName>
        <fullName evidence="4">Annexin</fullName>
    </recommendedName>
</protein>
<dbReference type="InterPro" id="IPR037104">
    <property type="entry name" value="Annexin_sf"/>
</dbReference>
<dbReference type="PROSITE" id="PS00223">
    <property type="entry name" value="ANNEXIN_1"/>
    <property type="match status" value="2"/>
</dbReference>
<dbReference type="PANTHER" id="PTHR10502">
    <property type="entry name" value="ANNEXIN"/>
    <property type="match status" value="1"/>
</dbReference>
<dbReference type="InterPro" id="IPR001464">
    <property type="entry name" value="Annexin"/>
</dbReference>
<dbReference type="PROSITE" id="PS51897">
    <property type="entry name" value="ANNEXIN_2"/>
    <property type="match status" value="3"/>
</dbReference>
<keyword evidence="4" id="KW-0111">Calcium/phospholipid-binding</keyword>
<dbReference type="SMART" id="SM00335">
    <property type="entry name" value="ANX"/>
    <property type="match status" value="4"/>
</dbReference>
<evidence type="ECO:0000256" key="2">
    <source>
        <dbReference type="ARBA" id="ARBA00022737"/>
    </source>
</evidence>
<keyword evidence="4" id="KW-0106">Calcium</keyword>
<dbReference type="GO" id="GO:0005509">
    <property type="term" value="F:calcium ion binding"/>
    <property type="evidence" value="ECO:0007669"/>
    <property type="project" value="InterPro"/>
</dbReference>
<dbReference type="Pfam" id="PF00191">
    <property type="entry name" value="Annexin"/>
    <property type="match status" value="4"/>
</dbReference>
<keyword evidence="3 4" id="KW-0041">Annexin</keyword>
<dbReference type="GO" id="GO:0005737">
    <property type="term" value="C:cytoplasm"/>
    <property type="evidence" value="ECO:0007669"/>
    <property type="project" value="TreeGrafter"/>
</dbReference>
<evidence type="ECO:0000256" key="1">
    <source>
        <dbReference type="ARBA" id="ARBA00007831"/>
    </source>
</evidence>
<name>A0A0M3IZJ9_ANISI</name>
<dbReference type="PRINTS" id="PR00196">
    <property type="entry name" value="ANNEXIN"/>
</dbReference>
<evidence type="ECO:0000313" key="5">
    <source>
        <dbReference type="WBParaSite" id="ASIM_0000068201-mRNA-1"/>
    </source>
</evidence>
<dbReference type="Gene3D" id="1.10.220.10">
    <property type="entry name" value="Annexin"/>
    <property type="match status" value="4"/>
</dbReference>
<dbReference type="SUPFAM" id="SSF47874">
    <property type="entry name" value="Annexin"/>
    <property type="match status" value="1"/>
</dbReference>
<comment type="similarity">
    <text evidence="1 4">Belongs to the annexin family.</text>
</comment>
<accession>A0A0M3IZJ9</accession>
<evidence type="ECO:0000256" key="3">
    <source>
        <dbReference type="ARBA" id="ARBA00023216"/>
    </source>
</evidence>
<dbReference type="InterPro" id="IPR018502">
    <property type="entry name" value="Annexin_repeat"/>
</dbReference>
<comment type="domain">
    <text evidence="4">A pair of annexin repeats may form one binding site for calcium and phospholipid.</text>
</comment>
<keyword evidence="2 4" id="KW-0677">Repeat</keyword>
<dbReference type="GO" id="GO:0012506">
    <property type="term" value="C:vesicle membrane"/>
    <property type="evidence" value="ECO:0007669"/>
    <property type="project" value="TreeGrafter"/>
</dbReference>
<dbReference type="GO" id="GO:0001786">
    <property type="term" value="F:phosphatidylserine binding"/>
    <property type="evidence" value="ECO:0007669"/>
    <property type="project" value="TreeGrafter"/>
</dbReference>
<dbReference type="FunFam" id="1.10.220.10:FF:000003">
    <property type="entry name" value="Annexin"/>
    <property type="match status" value="1"/>
</dbReference>